<evidence type="ECO:0000256" key="4">
    <source>
        <dbReference type="ARBA" id="ARBA00022692"/>
    </source>
</evidence>
<sequence length="245" mass="27408">MPEVITLGPFMIQGILLKWAIAGVVGFQALKVFAKRKGLWDQRISDLIFQALFIVIIAWKVSPIVTNFPEIMRSPVSFLIIPGTREGLWLGFFISAMYVMRGLRKQNMNGWLFADLVVLGLIASITVFNVLGWRYGVQTSLPWGITITDRAYRYHPINVYMIIASFTVLIWTLKRPLSKIGQGIVAADAMLLLGVGMFIVSFFQPELFQFFGLSLTQWVALSFAILGVALSGVRQRVRSATGADE</sequence>
<dbReference type="GO" id="GO:0042158">
    <property type="term" value="P:lipoprotein biosynthetic process"/>
    <property type="evidence" value="ECO:0007669"/>
    <property type="project" value="InterPro"/>
</dbReference>
<evidence type="ECO:0000256" key="7">
    <source>
        <dbReference type="SAM" id="Phobius"/>
    </source>
</evidence>
<dbReference type="Proteomes" id="UP000309676">
    <property type="component" value="Unassembled WGS sequence"/>
</dbReference>
<gene>
    <name evidence="8" type="ORF">FE782_22015</name>
</gene>
<reference evidence="8 9" key="1">
    <citation type="submission" date="2019-05" db="EMBL/GenBank/DDBJ databases">
        <authorList>
            <person name="Narsing Rao M.P."/>
            <person name="Li W.J."/>
        </authorList>
    </citation>
    <scope>NUCLEOTIDE SEQUENCE [LARGE SCALE GENOMIC DNA]</scope>
    <source>
        <strain evidence="8 9">SYSU_K30003</strain>
    </source>
</reference>
<dbReference type="OrthoDB" id="1796359at2"/>
<evidence type="ECO:0000256" key="6">
    <source>
        <dbReference type="ARBA" id="ARBA00023136"/>
    </source>
</evidence>
<feature type="transmembrane region" description="Helical" evidence="7">
    <location>
        <begin position="185"/>
        <end position="204"/>
    </location>
</feature>
<organism evidence="8 9">
    <name type="scientific">Paenibacillus antri</name>
    <dbReference type="NCBI Taxonomy" id="2582848"/>
    <lineage>
        <taxon>Bacteria</taxon>
        <taxon>Bacillati</taxon>
        <taxon>Bacillota</taxon>
        <taxon>Bacilli</taxon>
        <taxon>Bacillales</taxon>
        <taxon>Paenibacillaceae</taxon>
        <taxon>Paenibacillus</taxon>
    </lineage>
</organism>
<proteinExistence type="inferred from homology"/>
<evidence type="ECO:0000313" key="8">
    <source>
        <dbReference type="EMBL" id="TLS50017.1"/>
    </source>
</evidence>
<evidence type="ECO:0000256" key="5">
    <source>
        <dbReference type="ARBA" id="ARBA00022989"/>
    </source>
</evidence>
<keyword evidence="6 7" id="KW-0472">Membrane</keyword>
<feature type="transmembrane region" description="Helical" evidence="7">
    <location>
        <begin position="77"/>
        <end position="99"/>
    </location>
</feature>
<dbReference type="EMBL" id="VCIW01000017">
    <property type="protein sequence ID" value="TLS50017.1"/>
    <property type="molecule type" value="Genomic_DNA"/>
</dbReference>
<accession>A0A5R9G112</accession>
<keyword evidence="5 7" id="KW-1133">Transmembrane helix</keyword>
<keyword evidence="8" id="KW-0449">Lipoprotein</keyword>
<feature type="transmembrane region" description="Helical" evidence="7">
    <location>
        <begin position="12"/>
        <end position="34"/>
    </location>
</feature>
<feature type="transmembrane region" description="Helical" evidence="7">
    <location>
        <begin position="153"/>
        <end position="173"/>
    </location>
</feature>
<evidence type="ECO:0000256" key="1">
    <source>
        <dbReference type="ARBA" id="ARBA00007150"/>
    </source>
</evidence>
<feature type="transmembrane region" description="Helical" evidence="7">
    <location>
        <begin position="46"/>
        <end position="65"/>
    </location>
</feature>
<dbReference type="RefSeq" id="WP_138196501.1">
    <property type="nucleotide sequence ID" value="NZ_VCIW01000017.1"/>
</dbReference>
<dbReference type="PANTHER" id="PTHR30589">
    <property type="entry name" value="PROLIPOPROTEIN DIACYLGLYCERYL TRANSFERASE"/>
    <property type="match status" value="1"/>
</dbReference>
<name>A0A5R9G112_9BACL</name>
<keyword evidence="9" id="KW-1185">Reference proteome</keyword>
<keyword evidence="2" id="KW-1003">Cell membrane</keyword>
<dbReference type="GO" id="GO:0008961">
    <property type="term" value="F:phosphatidylglycerol-prolipoprotein diacylglyceryl transferase activity"/>
    <property type="evidence" value="ECO:0007669"/>
    <property type="project" value="InterPro"/>
</dbReference>
<dbReference type="PANTHER" id="PTHR30589:SF0">
    <property type="entry name" value="PHOSPHATIDYLGLYCEROL--PROLIPOPROTEIN DIACYLGLYCERYL TRANSFERASE"/>
    <property type="match status" value="1"/>
</dbReference>
<keyword evidence="4 7" id="KW-0812">Transmembrane</keyword>
<dbReference type="Pfam" id="PF01790">
    <property type="entry name" value="LGT"/>
    <property type="match status" value="1"/>
</dbReference>
<feature type="transmembrane region" description="Helical" evidence="7">
    <location>
        <begin position="210"/>
        <end position="230"/>
    </location>
</feature>
<keyword evidence="3 8" id="KW-0808">Transferase</keyword>
<evidence type="ECO:0000256" key="3">
    <source>
        <dbReference type="ARBA" id="ARBA00022679"/>
    </source>
</evidence>
<comment type="similarity">
    <text evidence="1">Belongs to the Lgt family.</text>
</comment>
<evidence type="ECO:0000313" key="9">
    <source>
        <dbReference type="Proteomes" id="UP000309676"/>
    </source>
</evidence>
<protein>
    <submittedName>
        <fullName evidence="8">Prolipoprotein diacylglyceryl transferase</fullName>
    </submittedName>
</protein>
<feature type="transmembrane region" description="Helical" evidence="7">
    <location>
        <begin position="111"/>
        <end position="133"/>
    </location>
</feature>
<dbReference type="InterPro" id="IPR001640">
    <property type="entry name" value="Lgt"/>
</dbReference>
<dbReference type="GO" id="GO:0005886">
    <property type="term" value="C:plasma membrane"/>
    <property type="evidence" value="ECO:0007669"/>
    <property type="project" value="InterPro"/>
</dbReference>
<evidence type="ECO:0000256" key="2">
    <source>
        <dbReference type="ARBA" id="ARBA00022475"/>
    </source>
</evidence>
<dbReference type="AlphaFoldDB" id="A0A5R9G112"/>
<comment type="caution">
    <text evidence="8">The sequence shown here is derived from an EMBL/GenBank/DDBJ whole genome shotgun (WGS) entry which is preliminary data.</text>
</comment>